<dbReference type="Proteomes" id="UP000255523">
    <property type="component" value="Unassembled WGS sequence"/>
</dbReference>
<reference evidence="13 16" key="2">
    <citation type="submission" date="2018-08" db="EMBL/GenBank/DDBJ databases">
        <title>A genome reference for cultivated species of the human gut microbiota.</title>
        <authorList>
            <person name="Zou Y."/>
            <person name="Xue W."/>
            <person name="Luo G."/>
        </authorList>
    </citation>
    <scope>NUCLEOTIDE SEQUENCE [LARGE SCALE GENOMIC DNA]</scope>
    <source>
        <strain evidence="13 16">TF08-11</strain>
    </source>
</reference>
<dbReference type="Pfam" id="PF07475">
    <property type="entry name" value="Hpr_kinase_C"/>
    <property type="match status" value="1"/>
</dbReference>
<dbReference type="GO" id="GO:0004674">
    <property type="term" value="F:protein serine/threonine kinase activity"/>
    <property type="evidence" value="ECO:0007669"/>
    <property type="project" value="UniProtKB-KW"/>
</dbReference>
<keyword evidence="3" id="KW-0723">Serine/threonine-protein kinase</keyword>
<dbReference type="EMBL" id="QUSK01000018">
    <property type="protein sequence ID" value="RGD75962.1"/>
    <property type="molecule type" value="Genomic_DNA"/>
</dbReference>
<evidence type="ECO:0000313" key="14">
    <source>
        <dbReference type="EMBL" id="SUO04598.1"/>
    </source>
</evidence>
<evidence type="ECO:0000313" key="15">
    <source>
        <dbReference type="Proteomes" id="UP000255523"/>
    </source>
</evidence>
<dbReference type="RefSeq" id="WP_022790147.1">
    <property type="nucleotide sequence ID" value="NZ_CALCIP010000032.1"/>
</dbReference>
<keyword evidence="8" id="KW-0511">Multifunctional enzyme</keyword>
<evidence type="ECO:0000256" key="2">
    <source>
        <dbReference type="ARBA" id="ARBA00006883"/>
    </source>
</evidence>
<protein>
    <submittedName>
        <fullName evidence="14">HPr kinase/phosphorylase</fullName>
        <ecNumber evidence="14">2.7.11.-</ecNumber>
        <ecNumber evidence="14">2.7.4.-</ecNumber>
    </submittedName>
    <submittedName>
        <fullName evidence="12">HPr(Ser) kinase/phosphatase</fullName>
    </submittedName>
</protein>
<dbReference type="NCBIfam" id="TIGR00679">
    <property type="entry name" value="hpr-ser"/>
    <property type="match status" value="1"/>
</dbReference>
<dbReference type="AlphaFoldDB" id="A0A380LL50"/>
<dbReference type="InterPro" id="IPR028979">
    <property type="entry name" value="Ser_kin/Pase_Hpr-like_N_sf"/>
</dbReference>
<dbReference type="EMBL" id="UHFX01000003">
    <property type="protein sequence ID" value="SUO04598.1"/>
    <property type="molecule type" value="Genomic_DNA"/>
</dbReference>
<organism evidence="14 15">
    <name type="scientific">Faecalicoccus pleomorphus</name>
    <dbReference type="NCBI Taxonomy" id="1323"/>
    <lineage>
        <taxon>Bacteria</taxon>
        <taxon>Bacillati</taxon>
        <taxon>Bacillota</taxon>
        <taxon>Erysipelotrichia</taxon>
        <taxon>Erysipelotrichales</taxon>
        <taxon>Erysipelotrichaceae</taxon>
        <taxon>Faecalicoccus</taxon>
    </lineage>
</organism>
<dbReference type="GO" id="GO:0006109">
    <property type="term" value="P:regulation of carbohydrate metabolic process"/>
    <property type="evidence" value="ECO:0007669"/>
    <property type="project" value="InterPro"/>
</dbReference>
<comment type="similarity">
    <text evidence="2">Belongs to the HPrK/P family.</text>
</comment>
<keyword evidence="15" id="KW-1185">Reference proteome</keyword>
<reference evidence="12" key="3">
    <citation type="submission" date="2023-01" db="EMBL/GenBank/DDBJ databases">
        <title>Human gut microbiome strain richness.</title>
        <authorList>
            <person name="Chen-Liaw A."/>
        </authorList>
    </citation>
    <scope>NUCLEOTIDE SEQUENCE</scope>
    <source>
        <strain evidence="12">D8_m1001271B151109d0_201107</strain>
    </source>
</reference>
<proteinExistence type="inferred from homology"/>
<gene>
    <name evidence="14" type="primary">hprK</name>
    <name evidence="13" type="ORF">DXC78_08560</name>
    <name evidence="14" type="ORF">NCTC11087_01519</name>
    <name evidence="12" type="ORF">PND82_04580</name>
</gene>
<dbReference type="GeneID" id="77462469"/>
<dbReference type="PANTHER" id="PTHR30305:SF1">
    <property type="entry name" value="HPR KINASE_PHOSPHORYLASE"/>
    <property type="match status" value="1"/>
</dbReference>
<comment type="catalytic activity">
    <reaction evidence="9">
        <text>[HPr protein]-O-phospho-L-serine + phosphate + H(+) = [HPr protein]-L-serine + diphosphate</text>
        <dbReference type="Rhea" id="RHEA:46604"/>
        <dbReference type="Rhea" id="RHEA-COMP:11602"/>
        <dbReference type="Rhea" id="RHEA-COMP:11603"/>
        <dbReference type="ChEBI" id="CHEBI:15378"/>
        <dbReference type="ChEBI" id="CHEBI:29999"/>
        <dbReference type="ChEBI" id="CHEBI:33019"/>
        <dbReference type="ChEBI" id="CHEBI:43474"/>
        <dbReference type="ChEBI" id="CHEBI:83421"/>
    </reaction>
</comment>
<dbReference type="InterPro" id="IPR011104">
    <property type="entry name" value="Hpr_kin/Pase_C"/>
</dbReference>
<dbReference type="EMBL" id="JAQLXO010000004">
    <property type="protein sequence ID" value="MDB7982093.1"/>
    <property type="molecule type" value="Genomic_DNA"/>
</dbReference>
<dbReference type="SUPFAM" id="SSF75138">
    <property type="entry name" value="HprK N-terminal domain-like"/>
    <property type="match status" value="1"/>
</dbReference>
<keyword evidence="5" id="KW-0547">Nucleotide-binding</keyword>
<evidence type="ECO:0000256" key="1">
    <source>
        <dbReference type="ARBA" id="ARBA00001120"/>
    </source>
</evidence>
<accession>A0A380LL50</accession>
<keyword evidence="7" id="KW-0067">ATP-binding</keyword>
<evidence type="ECO:0000313" key="13">
    <source>
        <dbReference type="EMBL" id="RGD75962.1"/>
    </source>
</evidence>
<dbReference type="OrthoDB" id="9778803at2"/>
<dbReference type="InterPro" id="IPR003755">
    <property type="entry name" value="HPr(Ser)_kin/Pase"/>
</dbReference>
<dbReference type="EC" id="2.7.11.-" evidence="14"/>
<dbReference type="Gene3D" id="3.40.50.300">
    <property type="entry name" value="P-loop containing nucleotide triphosphate hydrolases"/>
    <property type="match status" value="1"/>
</dbReference>
<keyword evidence="6 14" id="KW-0418">Kinase</keyword>
<dbReference type="STRING" id="1123313.GCA_000420345_01303"/>
<feature type="domain" description="HPr kinase/phosphorylase C-terminal" evidence="11">
    <location>
        <begin position="137"/>
        <end position="305"/>
    </location>
</feature>
<evidence type="ECO:0000256" key="9">
    <source>
        <dbReference type="ARBA" id="ARBA00047657"/>
    </source>
</evidence>
<dbReference type="Proteomes" id="UP001212981">
    <property type="component" value="Unassembled WGS sequence"/>
</dbReference>
<keyword evidence="4 14" id="KW-0808">Transferase</keyword>
<dbReference type="PANTHER" id="PTHR30305">
    <property type="entry name" value="PROTEIN YJDM-RELATED"/>
    <property type="match status" value="1"/>
</dbReference>
<evidence type="ECO:0000313" key="12">
    <source>
        <dbReference type="EMBL" id="MDB7982093.1"/>
    </source>
</evidence>
<dbReference type="InterPro" id="IPR027417">
    <property type="entry name" value="P-loop_NTPase"/>
</dbReference>
<sequence length="325" mass="36378">MAQQETQPTISVKDLAAKFNWERVTGDEESLQRKLVTAETNRPGLELAGYFPNTVTKRLTILGDKEILYIEQEMDEVSQRRSFEFLTGEDTPAIVIAHGHECPAILAEIAIRKNFPIFKTAVETAHTIVNVTNYLDEKLAHSIIIHGELMRIYGIGVMITGPSGMGKSEIALELIKKGHQLIADDRIDCYRIHNVLVGRTPKMLEGFMELRGVGIINVGRMYGVGAFAHQTNIDFQIELVSFDGNEEYDRVGIEEKEYSEIMGVKILKMRIPVSGGRPMSTIIETAVTNYLLLQDGFDSAKEFEEMVLKKIAANKEEDEDNAALS</sequence>
<dbReference type="Gene3D" id="3.40.1390.20">
    <property type="entry name" value="HprK N-terminal domain-like"/>
    <property type="match status" value="1"/>
</dbReference>
<dbReference type="InterPro" id="IPR011126">
    <property type="entry name" value="Hpr_kin/Pase_Hpr_N"/>
</dbReference>
<dbReference type="GO" id="GO:0005524">
    <property type="term" value="F:ATP binding"/>
    <property type="evidence" value="ECO:0007669"/>
    <property type="project" value="UniProtKB-KW"/>
</dbReference>
<evidence type="ECO:0000256" key="6">
    <source>
        <dbReference type="ARBA" id="ARBA00022777"/>
    </source>
</evidence>
<evidence type="ECO:0000259" key="11">
    <source>
        <dbReference type="Pfam" id="PF07475"/>
    </source>
</evidence>
<evidence type="ECO:0000313" key="16">
    <source>
        <dbReference type="Proteomes" id="UP000260721"/>
    </source>
</evidence>
<dbReference type="EC" id="2.7.4.-" evidence="14"/>
<evidence type="ECO:0000256" key="4">
    <source>
        <dbReference type="ARBA" id="ARBA00022679"/>
    </source>
</evidence>
<evidence type="ECO:0000259" key="10">
    <source>
        <dbReference type="Pfam" id="PF02603"/>
    </source>
</evidence>
<dbReference type="SUPFAM" id="SSF53795">
    <property type="entry name" value="PEP carboxykinase-like"/>
    <property type="match status" value="1"/>
</dbReference>
<dbReference type="CDD" id="cd01918">
    <property type="entry name" value="HprK_C"/>
    <property type="match status" value="1"/>
</dbReference>
<evidence type="ECO:0000256" key="7">
    <source>
        <dbReference type="ARBA" id="ARBA00022840"/>
    </source>
</evidence>
<evidence type="ECO:0000256" key="8">
    <source>
        <dbReference type="ARBA" id="ARBA00023268"/>
    </source>
</evidence>
<evidence type="ECO:0000256" key="3">
    <source>
        <dbReference type="ARBA" id="ARBA00022527"/>
    </source>
</evidence>
<feature type="domain" description="HPr(Ser) kinase/phosphorylase N-terminal" evidence="10">
    <location>
        <begin position="10"/>
        <end position="135"/>
    </location>
</feature>
<evidence type="ECO:0000256" key="5">
    <source>
        <dbReference type="ARBA" id="ARBA00022741"/>
    </source>
</evidence>
<reference evidence="14 15" key="1">
    <citation type="submission" date="2018-06" db="EMBL/GenBank/DDBJ databases">
        <authorList>
            <consortium name="Pathogen Informatics"/>
            <person name="Doyle S."/>
        </authorList>
    </citation>
    <scope>NUCLEOTIDE SEQUENCE [LARGE SCALE GENOMIC DNA]</scope>
    <source>
        <strain evidence="14 15">NCTC11087</strain>
    </source>
</reference>
<dbReference type="Pfam" id="PF02603">
    <property type="entry name" value="Hpr_kinase_N"/>
    <property type="match status" value="1"/>
</dbReference>
<comment type="catalytic activity">
    <reaction evidence="1">
        <text>[HPr protein]-L-serine + ATP = [HPr protein]-O-phospho-L-serine + ADP + H(+)</text>
        <dbReference type="Rhea" id="RHEA:46600"/>
        <dbReference type="Rhea" id="RHEA-COMP:11602"/>
        <dbReference type="Rhea" id="RHEA-COMP:11603"/>
        <dbReference type="ChEBI" id="CHEBI:15378"/>
        <dbReference type="ChEBI" id="CHEBI:29999"/>
        <dbReference type="ChEBI" id="CHEBI:30616"/>
        <dbReference type="ChEBI" id="CHEBI:83421"/>
        <dbReference type="ChEBI" id="CHEBI:456216"/>
    </reaction>
</comment>
<dbReference type="GO" id="GO:0000155">
    <property type="term" value="F:phosphorelay sensor kinase activity"/>
    <property type="evidence" value="ECO:0007669"/>
    <property type="project" value="InterPro"/>
</dbReference>
<dbReference type="Proteomes" id="UP000260721">
    <property type="component" value="Unassembled WGS sequence"/>
</dbReference>
<name>A0A380LL50_9FIRM</name>